<comment type="caution">
    <text evidence="4">The sequence shown here is derived from an EMBL/GenBank/DDBJ whole genome shotgun (WGS) entry which is preliminary data.</text>
</comment>
<comment type="similarity">
    <text evidence="2">Belongs to the cerato-platanin family.</text>
</comment>
<evidence type="ECO:0000313" key="4">
    <source>
        <dbReference type="EMBL" id="KAF7440184.1"/>
    </source>
</evidence>
<dbReference type="GO" id="GO:0005576">
    <property type="term" value="C:extracellular region"/>
    <property type="evidence" value="ECO:0007669"/>
    <property type="project" value="UniProtKB-SubCell"/>
</dbReference>
<dbReference type="Gene3D" id="2.40.40.10">
    <property type="entry name" value="RlpA-like domain"/>
    <property type="match status" value="1"/>
</dbReference>
<dbReference type="GeneID" id="59370369"/>
<evidence type="ECO:0000313" key="5">
    <source>
        <dbReference type="Proteomes" id="UP000623687"/>
    </source>
</evidence>
<dbReference type="SUPFAM" id="SSF50685">
    <property type="entry name" value="Barwin-like endoglucanases"/>
    <property type="match status" value="1"/>
</dbReference>
<dbReference type="CDD" id="cd22778">
    <property type="entry name" value="DPBB_CEPL-like"/>
    <property type="match status" value="1"/>
</dbReference>
<dbReference type="Pfam" id="PF07249">
    <property type="entry name" value="Cerato-platanin"/>
    <property type="match status" value="1"/>
</dbReference>
<evidence type="ECO:0000256" key="1">
    <source>
        <dbReference type="ARBA" id="ARBA00004613"/>
    </source>
</evidence>
<keyword evidence="3" id="KW-0964">Secreted</keyword>
<reference evidence="4" key="1">
    <citation type="submission" date="2019-07" db="EMBL/GenBank/DDBJ databases">
        <authorList>
            <person name="Palmer J.M."/>
        </authorList>
    </citation>
    <scope>NUCLEOTIDE SEQUENCE</scope>
    <source>
        <strain evidence="4">PC9</strain>
    </source>
</reference>
<dbReference type="OrthoDB" id="4898945at2759"/>
<accession>A0A8H7A3Q3</accession>
<dbReference type="InterPro" id="IPR036908">
    <property type="entry name" value="RlpA-like_sf"/>
</dbReference>
<comment type="subcellular location">
    <subcellularLocation>
        <location evidence="1">Secreted</location>
    </subcellularLocation>
</comment>
<dbReference type="InterPro" id="IPR010829">
    <property type="entry name" value="Cerato-platanin"/>
</dbReference>
<proteinExistence type="inferred from homology"/>
<sequence length="186" mass="19875">MYLLPLQLGPTIKSYRPTQAFIRLLQIQPSVQLTSPLHPPFHPHPSYTAMKFAALITSLIALPLTLGATVRWDDTYGNPSGSMSSVSCSDGANGLASRFPTFGKVPSFPHVGAVPGASWNSPLCGSCWELKYKGKAVYITAVDQARNADSYVISKKAMNDLTGGQAVPLGTAQVSAKKVNNSKCHL</sequence>
<evidence type="ECO:0008006" key="6">
    <source>
        <dbReference type="Google" id="ProtNLM"/>
    </source>
</evidence>
<dbReference type="VEuPathDB" id="FungiDB:PC9H_000528"/>
<dbReference type="AlphaFoldDB" id="A0A8H7A3Q3"/>
<name>A0A8H7A3Q3_PLEOS</name>
<keyword evidence="5" id="KW-1185">Reference proteome</keyword>
<evidence type="ECO:0000256" key="2">
    <source>
        <dbReference type="ARBA" id="ARBA00010421"/>
    </source>
</evidence>
<evidence type="ECO:0000256" key="3">
    <source>
        <dbReference type="ARBA" id="ARBA00022525"/>
    </source>
</evidence>
<gene>
    <name evidence="4" type="ORF">PC9H_000528</name>
</gene>
<dbReference type="RefSeq" id="XP_036636028.1">
    <property type="nucleotide sequence ID" value="XM_036770183.1"/>
</dbReference>
<protein>
    <recommendedName>
        <fullName evidence="6">Cerato-platanin</fullName>
    </recommendedName>
</protein>
<organism evidence="4 5">
    <name type="scientific">Pleurotus ostreatus</name>
    <name type="common">Oyster mushroom</name>
    <name type="synonym">White-rot fungus</name>
    <dbReference type="NCBI Taxonomy" id="5322"/>
    <lineage>
        <taxon>Eukaryota</taxon>
        <taxon>Fungi</taxon>
        <taxon>Dikarya</taxon>
        <taxon>Basidiomycota</taxon>
        <taxon>Agaricomycotina</taxon>
        <taxon>Agaricomycetes</taxon>
        <taxon>Agaricomycetidae</taxon>
        <taxon>Agaricales</taxon>
        <taxon>Pleurotineae</taxon>
        <taxon>Pleurotaceae</taxon>
        <taxon>Pleurotus</taxon>
    </lineage>
</organism>
<dbReference type="Proteomes" id="UP000623687">
    <property type="component" value="Unassembled WGS sequence"/>
</dbReference>
<dbReference type="EMBL" id="JACETU010000001">
    <property type="protein sequence ID" value="KAF7440184.1"/>
    <property type="molecule type" value="Genomic_DNA"/>
</dbReference>